<dbReference type="KEGG" id="lbc:LACBIDRAFT_304995"/>
<evidence type="ECO:0000313" key="7">
    <source>
        <dbReference type="Proteomes" id="UP000001194"/>
    </source>
</evidence>
<dbReference type="NCBIfam" id="TIGR03649">
    <property type="entry name" value="ergot_EASG"/>
    <property type="match status" value="1"/>
</dbReference>
<keyword evidence="7" id="KW-1185">Reference proteome</keyword>
<dbReference type="HOGENOM" id="CLU_007383_10_6_1"/>
<feature type="domain" description="NmrA-like" evidence="5">
    <location>
        <begin position="2"/>
        <end position="221"/>
    </location>
</feature>
<dbReference type="SUPFAM" id="SSF51735">
    <property type="entry name" value="NAD(P)-binding Rossmann-fold domains"/>
    <property type="match status" value="1"/>
</dbReference>
<evidence type="ECO:0000259" key="5">
    <source>
        <dbReference type="Pfam" id="PF05368"/>
    </source>
</evidence>
<dbReference type="InterPro" id="IPR036291">
    <property type="entry name" value="NAD(P)-bd_dom_sf"/>
</dbReference>
<keyword evidence="3" id="KW-0017">Alkaloid metabolism</keyword>
<accession>B0CT42</accession>
<dbReference type="OrthoDB" id="419598at2759"/>
<dbReference type="GO" id="GO:0016491">
    <property type="term" value="F:oxidoreductase activity"/>
    <property type="evidence" value="ECO:0007669"/>
    <property type="project" value="UniProtKB-KW"/>
</dbReference>
<evidence type="ECO:0000256" key="3">
    <source>
        <dbReference type="ARBA" id="ARBA00022589"/>
    </source>
</evidence>
<dbReference type="GeneID" id="6070821"/>
<comment type="similarity">
    <text evidence="2">Belongs to the fgaFS/easG family.</text>
</comment>
<sequence>MTILITGGTGRTGLKLAHLLSKAGHTILLTSRKGQVPHPFKGVKFDWLDPSTFTNPFNADRAIDRVYVVGPVGVFDTLPHVKPFIDLAVTKGVKRFVVLSASVIPKGGPVAGKVHEYLEKIGVDYAVLRPTLFMENFSTGPVTPNSIRLRNEIGSVAKDGRVAFVSVDDIAKAASDALLVKKSWNTDRYIVGPELLSYDEVAALLSQVLGRKITHKRLTPDESLSIWTTVGGLTVGLAKALIKTQTEIANGAEVAVFENANKIVGKTHLREFFESNPKLWVI</sequence>
<proteinExistence type="inferred from homology"/>
<organism evidence="7">
    <name type="scientific">Laccaria bicolor (strain S238N-H82 / ATCC MYA-4686)</name>
    <name type="common">Bicoloured deceiver</name>
    <name type="synonym">Laccaria laccata var. bicolor</name>
    <dbReference type="NCBI Taxonomy" id="486041"/>
    <lineage>
        <taxon>Eukaryota</taxon>
        <taxon>Fungi</taxon>
        <taxon>Dikarya</taxon>
        <taxon>Basidiomycota</taxon>
        <taxon>Agaricomycotina</taxon>
        <taxon>Agaricomycetes</taxon>
        <taxon>Agaricomycetidae</taxon>
        <taxon>Agaricales</taxon>
        <taxon>Agaricineae</taxon>
        <taxon>Hydnangiaceae</taxon>
        <taxon>Laccaria</taxon>
    </lineage>
</organism>
<reference evidence="6 7" key="1">
    <citation type="journal article" date="2008" name="Nature">
        <title>The genome of Laccaria bicolor provides insights into mycorrhizal symbiosis.</title>
        <authorList>
            <person name="Martin F."/>
            <person name="Aerts A."/>
            <person name="Ahren D."/>
            <person name="Brun A."/>
            <person name="Danchin E.G.J."/>
            <person name="Duchaussoy F."/>
            <person name="Gibon J."/>
            <person name="Kohler A."/>
            <person name="Lindquist E."/>
            <person name="Pereda V."/>
            <person name="Salamov A."/>
            <person name="Shapiro H.J."/>
            <person name="Wuyts J."/>
            <person name="Blaudez D."/>
            <person name="Buee M."/>
            <person name="Brokstein P."/>
            <person name="Canbaeck B."/>
            <person name="Cohen D."/>
            <person name="Courty P.E."/>
            <person name="Coutinho P.M."/>
            <person name="Delaruelle C."/>
            <person name="Detter J.C."/>
            <person name="Deveau A."/>
            <person name="DiFazio S."/>
            <person name="Duplessis S."/>
            <person name="Fraissinet-Tachet L."/>
            <person name="Lucic E."/>
            <person name="Frey-Klett P."/>
            <person name="Fourrey C."/>
            <person name="Feussner I."/>
            <person name="Gay G."/>
            <person name="Grimwood J."/>
            <person name="Hoegger P.J."/>
            <person name="Jain P."/>
            <person name="Kilaru S."/>
            <person name="Labbe J."/>
            <person name="Lin Y.C."/>
            <person name="Legue V."/>
            <person name="Le Tacon F."/>
            <person name="Marmeisse R."/>
            <person name="Melayah D."/>
            <person name="Montanini B."/>
            <person name="Muratet M."/>
            <person name="Nehls U."/>
            <person name="Niculita-Hirzel H."/>
            <person name="Oudot-Le Secq M.P."/>
            <person name="Peter M."/>
            <person name="Quesneville H."/>
            <person name="Rajashekar B."/>
            <person name="Reich M."/>
            <person name="Rouhier N."/>
            <person name="Schmutz J."/>
            <person name="Yin T."/>
            <person name="Chalot M."/>
            <person name="Henrissat B."/>
            <person name="Kuees U."/>
            <person name="Lucas S."/>
            <person name="Van de Peer Y."/>
            <person name="Podila G.K."/>
            <person name="Polle A."/>
            <person name="Pukkila P.J."/>
            <person name="Richardson P.M."/>
            <person name="Rouze P."/>
            <person name="Sanders I.R."/>
            <person name="Stajich J.E."/>
            <person name="Tunlid A."/>
            <person name="Tuskan G."/>
            <person name="Grigoriev I.V."/>
        </authorList>
    </citation>
    <scope>NUCLEOTIDE SEQUENCE [LARGE SCALE GENOMIC DNA]</scope>
    <source>
        <strain evidence="7">S238N-H82 / ATCC MYA-4686</strain>
    </source>
</reference>
<dbReference type="InParanoid" id="B0CT42"/>
<dbReference type="Gene3D" id="3.90.25.10">
    <property type="entry name" value="UDP-galactose 4-epimerase, domain 1"/>
    <property type="match status" value="1"/>
</dbReference>
<dbReference type="PANTHER" id="PTHR43162:SF1">
    <property type="entry name" value="PRESTALK A DIFFERENTIATION PROTEIN A"/>
    <property type="match status" value="1"/>
</dbReference>
<evidence type="ECO:0000256" key="1">
    <source>
        <dbReference type="ARBA" id="ARBA00005107"/>
    </source>
</evidence>
<dbReference type="AlphaFoldDB" id="B0CT42"/>
<dbReference type="Gene3D" id="3.40.50.720">
    <property type="entry name" value="NAD(P)-binding Rossmann-like Domain"/>
    <property type="match status" value="1"/>
</dbReference>
<name>B0CT42_LACBS</name>
<gene>
    <name evidence="6" type="ORF">LACBIDRAFT_304995</name>
</gene>
<dbReference type="GO" id="GO:0035835">
    <property type="term" value="P:indole alkaloid biosynthetic process"/>
    <property type="evidence" value="ECO:0007669"/>
    <property type="project" value="UniProtKB-UniPathway"/>
</dbReference>
<dbReference type="PANTHER" id="PTHR43162">
    <property type="match status" value="1"/>
</dbReference>
<evidence type="ECO:0000313" key="6">
    <source>
        <dbReference type="EMBL" id="EDR14438.1"/>
    </source>
</evidence>
<dbReference type="InterPro" id="IPR051604">
    <property type="entry name" value="Ergot_Alk_Oxidoreductase"/>
</dbReference>
<dbReference type="EMBL" id="DS547092">
    <property type="protein sequence ID" value="EDR14438.1"/>
    <property type="molecule type" value="Genomic_DNA"/>
</dbReference>
<dbReference type="Pfam" id="PF05368">
    <property type="entry name" value="NmrA"/>
    <property type="match status" value="1"/>
</dbReference>
<dbReference type="InterPro" id="IPR019901">
    <property type="entry name" value="Ergot_alkaloid_biosynthesis"/>
</dbReference>
<protein>
    <submittedName>
        <fullName evidence="6">Predicted protein</fullName>
    </submittedName>
</protein>
<dbReference type="UniPathway" id="UPA00327"/>
<dbReference type="RefSeq" id="XP_001874997.1">
    <property type="nucleotide sequence ID" value="XM_001874962.1"/>
</dbReference>
<dbReference type="Proteomes" id="UP000001194">
    <property type="component" value="Unassembled WGS sequence"/>
</dbReference>
<evidence type="ECO:0000256" key="2">
    <source>
        <dbReference type="ARBA" id="ARBA00005372"/>
    </source>
</evidence>
<keyword evidence="4" id="KW-0560">Oxidoreductase</keyword>
<dbReference type="STRING" id="486041.B0CT42"/>
<dbReference type="InterPro" id="IPR008030">
    <property type="entry name" value="NmrA-like"/>
</dbReference>
<evidence type="ECO:0000256" key="4">
    <source>
        <dbReference type="ARBA" id="ARBA00023002"/>
    </source>
</evidence>
<comment type="pathway">
    <text evidence="1">Alkaloid biosynthesis; ergot alkaloid biosynthesis.</text>
</comment>